<name>A0ABY4L5Q6_THEAE</name>
<dbReference type="PANTHER" id="PTHR34796">
    <property type="entry name" value="EXPRESSED PROTEIN"/>
    <property type="match status" value="1"/>
</dbReference>
<sequence>MTDQTRDRDRGADGRAQNQRPRDRYGRPLPYGTPGVPRIPDDAVFAPAEGLAEAQRLLEQGYAFHAHEVLEAVWKAAEGPERELWRGLAQVAVGLTHVQRGNALGAARLLRRGAERVSEYGAAAPHGVDAPGVAAYARAAADRVEAGEADRVDPAGLRLVRDPGV</sequence>
<dbReference type="Gene3D" id="1.10.3450.10">
    <property type="entry name" value="TTHA0068-like"/>
    <property type="match status" value="1"/>
</dbReference>
<dbReference type="SUPFAM" id="SSF140663">
    <property type="entry name" value="TTHA0068-like"/>
    <property type="match status" value="1"/>
</dbReference>
<gene>
    <name evidence="2" type="ORF">FOF52_18140</name>
</gene>
<dbReference type="EMBL" id="CP051627">
    <property type="protein sequence ID" value="UPT22630.1"/>
    <property type="molecule type" value="Genomic_DNA"/>
</dbReference>
<proteinExistence type="predicted"/>
<evidence type="ECO:0000256" key="1">
    <source>
        <dbReference type="SAM" id="MobiDB-lite"/>
    </source>
</evidence>
<keyword evidence="3" id="KW-1185">Reference proteome</keyword>
<evidence type="ECO:0000313" key="3">
    <source>
        <dbReference type="Proteomes" id="UP000832041"/>
    </source>
</evidence>
<dbReference type="RefSeq" id="WP_248591134.1">
    <property type="nucleotide sequence ID" value="NZ_BAABEB010000011.1"/>
</dbReference>
<dbReference type="InterPro" id="IPR005500">
    <property type="entry name" value="DUF309"/>
</dbReference>
<dbReference type="PANTHER" id="PTHR34796:SF1">
    <property type="entry name" value="EXPRESSED PROTEIN"/>
    <property type="match status" value="1"/>
</dbReference>
<dbReference type="Proteomes" id="UP000832041">
    <property type="component" value="Chromosome"/>
</dbReference>
<organism evidence="2 3">
    <name type="scientific">Thermobifida alba</name>
    <name type="common">Thermomonospora alba</name>
    <dbReference type="NCBI Taxonomy" id="53522"/>
    <lineage>
        <taxon>Bacteria</taxon>
        <taxon>Bacillati</taxon>
        <taxon>Actinomycetota</taxon>
        <taxon>Actinomycetes</taxon>
        <taxon>Streptosporangiales</taxon>
        <taxon>Nocardiopsidaceae</taxon>
        <taxon>Thermobifida</taxon>
    </lineage>
</organism>
<protein>
    <submittedName>
        <fullName evidence="2">DUF309 domain-containing protein</fullName>
    </submittedName>
</protein>
<dbReference type="InterPro" id="IPR023203">
    <property type="entry name" value="TTHA0068_sf"/>
</dbReference>
<feature type="region of interest" description="Disordered" evidence="1">
    <location>
        <begin position="1"/>
        <end position="40"/>
    </location>
</feature>
<accession>A0ABY4L5Q6</accession>
<feature type="compositionally biased region" description="Basic and acidic residues" evidence="1">
    <location>
        <begin position="1"/>
        <end position="13"/>
    </location>
</feature>
<dbReference type="Pfam" id="PF03745">
    <property type="entry name" value="DUF309"/>
    <property type="match status" value="1"/>
</dbReference>
<evidence type="ECO:0000313" key="2">
    <source>
        <dbReference type="EMBL" id="UPT22630.1"/>
    </source>
</evidence>
<reference evidence="2 3" key="1">
    <citation type="submission" date="2020-04" db="EMBL/GenBank/DDBJ databases">
        <title>Thermobifida alba genome sequencing and assembly.</title>
        <authorList>
            <person name="Luzics S."/>
            <person name="Horvath B."/>
            <person name="Nagy I."/>
            <person name="Toth A."/>
            <person name="Nagy I."/>
            <person name="Kukolya J."/>
        </authorList>
    </citation>
    <scope>NUCLEOTIDE SEQUENCE [LARGE SCALE GENOMIC DNA]</scope>
    <source>
        <strain evidence="2 3">DSM 43795</strain>
    </source>
</reference>